<organism evidence="2 3">
    <name type="scientific">Candidatus Coproplasma stercoripullorum</name>
    <dbReference type="NCBI Taxonomy" id="2840751"/>
    <lineage>
        <taxon>Bacteria</taxon>
        <taxon>Bacillati</taxon>
        <taxon>Bacillota</taxon>
        <taxon>Clostridia</taxon>
        <taxon>Eubacteriales</taxon>
        <taxon>Candidatus Coproplasma</taxon>
    </lineage>
</organism>
<reference evidence="2" key="1">
    <citation type="submission" date="2020-10" db="EMBL/GenBank/DDBJ databases">
        <authorList>
            <person name="Gilroy R."/>
        </authorList>
    </citation>
    <scope>NUCLEOTIDE SEQUENCE</scope>
    <source>
        <strain evidence="2">ChiW25-3613</strain>
    </source>
</reference>
<accession>A0A9D1AHD8</accession>
<proteinExistence type="predicted"/>
<evidence type="ECO:0000313" key="2">
    <source>
        <dbReference type="EMBL" id="HIR40039.1"/>
    </source>
</evidence>
<keyword evidence="1" id="KW-0812">Transmembrane</keyword>
<evidence type="ECO:0000313" key="3">
    <source>
        <dbReference type="Proteomes" id="UP000824179"/>
    </source>
</evidence>
<dbReference type="AlphaFoldDB" id="A0A9D1AHD8"/>
<feature type="transmembrane region" description="Helical" evidence="1">
    <location>
        <begin position="70"/>
        <end position="87"/>
    </location>
</feature>
<evidence type="ECO:0000256" key="1">
    <source>
        <dbReference type="SAM" id="Phobius"/>
    </source>
</evidence>
<dbReference type="EMBL" id="DVHB01000115">
    <property type="protein sequence ID" value="HIR40039.1"/>
    <property type="molecule type" value="Genomic_DNA"/>
</dbReference>
<keyword evidence="1" id="KW-0472">Membrane</keyword>
<name>A0A9D1AHD8_9FIRM</name>
<feature type="transmembrane region" description="Helical" evidence="1">
    <location>
        <begin position="39"/>
        <end position="58"/>
    </location>
</feature>
<keyword evidence="1" id="KW-1133">Transmembrane helix</keyword>
<gene>
    <name evidence="2" type="ORF">IAB90_06640</name>
</gene>
<sequence>MATLVILLAIVSGIAAEFLALLSSRANSTYAITALYDVMIMTEVAVAVLIIIYALSFFARGNIAMIVFDVLRLAAVALLCVCLFIVLDERATLMGYVWFSDLESGNANSVNALNYGVASAACYAFTIIVLAVSGAVEFINAKKLKRTREEIIADIEVLNKELAEAEE</sequence>
<comment type="caution">
    <text evidence="2">The sequence shown here is derived from an EMBL/GenBank/DDBJ whole genome shotgun (WGS) entry which is preliminary data.</text>
</comment>
<protein>
    <submittedName>
        <fullName evidence="2">Uncharacterized protein</fullName>
    </submittedName>
</protein>
<dbReference type="Proteomes" id="UP000824179">
    <property type="component" value="Unassembled WGS sequence"/>
</dbReference>
<feature type="transmembrane region" description="Helical" evidence="1">
    <location>
        <begin position="115"/>
        <end position="139"/>
    </location>
</feature>
<reference evidence="2" key="2">
    <citation type="journal article" date="2021" name="PeerJ">
        <title>Extensive microbial diversity within the chicken gut microbiome revealed by metagenomics and culture.</title>
        <authorList>
            <person name="Gilroy R."/>
            <person name="Ravi A."/>
            <person name="Getino M."/>
            <person name="Pursley I."/>
            <person name="Horton D.L."/>
            <person name="Alikhan N.F."/>
            <person name="Baker D."/>
            <person name="Gharbi K."/>
            <person name="Hall N."/>
            <person name="Watson M."/>
            <person name="Adriaenssens E.M."/>
            <person name="Foster-Nyarko E."/>
            <person name="Jarju S."/>
            <person name="Secka A."/>
            <person name="Antonio M."/>
            <person name="Oren A."/>
            <person name="Chaudhuri R.R."/>
            <person name="La Ragione R."/>
            <person name="Hildebrand F."/>
            <person name="Pallen M.J."/>
        </authorList>
    </citation>
    <scope>NUCLEOTIDE SEQUENCE</scope>
    <source>
        <strain evidence="2">ChiW25-3613</strain>
    </source>
</reference>